<dbReference type="GO" id="GO:0005886">
    <property type="term" value="C:plasma membrane"/>
    <property type="evidence" value="ECO:0007669"/>
    <property type="project" value="TreeGrafter"/>
</dbReference>
<comment type="subcellular location">
    <subcellularLocation>
        <location evidence="1">Membrane</location>
        <topology evidence="1">Multi-pass membrane protein</topology>
    </subcellularLocation>
</comment>
<dbReference type="InterPro" id="IPR002810">
    <property type="entry name" value="NfeD-like_C"/>
</dbReference>
<feature type="domain" description="NfeD-like C-terminal" evidence="6">
    <location>
        <begin position="43"/>
        <end position="99"/>
    </location>
</feature>
<dbReference type="EMBL" id="VDFR01000198">
    <property type="protein sequence ID" value="TNC31870.1"/>
    <property type="molecule type" value="Genomic_DNA"/>
</dbReference>
<keyword evidence="2 5" id="KW-0812">Transmembrane</keyword>
<evidence type="ECO:0000313" key="8">
    <source>
        <dbReference type="Proteomes" id="UP000306740"/>
    </source>
</evidence>
<evidence type="ECO:0000313" key="7">
    <source>
        <dbReference type="EMBL" id="TNC31870.1"/>
    </source>
</evidence>
<organism evidence="7 8">
    <name type="scientific">Mumia zhuanghuii</name>
    <dbReference type="NCBI Taxonomy" id="2585211"/>
    <lineage>
        <taxon>Bacteria</taxon>
        <taxon>Bacillati</taxon>
        <taxon>Actinomycetota</taxon>
        <taxon>Actinomycetes</taxon>
        <taxon>Propionibacteriales</taxon>
        <taxon>Nocardioidaceae</taxon>
        <taxon>Mumia</taxon>
    </lineage>
</organism>
<evidence type="ECO:0000256" key="2">
    <source>
        <dbReference type="ARBA" id="ARBA00022692"/>
    </source>
</evidence>
<sequence length="104" mass="10775">GVGAPLFIQLLAFTVTAAATLLVVRPLARRNLSGTPLVRDGSDALVGRTGVVTQEVTALRGLVRLSGEEWSARAYDASAVIPPGVTVDVIEIDGATAIVHAWEA</sequence>
<evidence type="ECO:0000256" key="3">
    <source>
        <dbReference type="ARBA" id="ARBA00022989"/>
    </source>
</evidence>
<dbReference type="OrthoDB" id="9792945at2"/>
<dbReference type="Pfam" id="PF01957">
    <property type="entry name" value="NfeD"/>
    <property type="match status" value="1"/>
</dbReference>
<feature type="non-terminal residue" evidence="7">
    <location>
        <position position="1"/>
    </location>
</feature>
<dbReference type="AlphaFoldDB" id="A0A5C4MA87"/>
<gene>
    <name evidence="7" type="ORF">FHE65_30705</name>
</gene>
<dbReference type="RefSeq" id="WP_139107156.1">
    <property type="nucleotide sequence ID" value="NZ_VDFR01000198.1"/>
</dbReference>
<dbReference type="InterPro" id="IPR012340">
    <property type="entry name" value="NA-bd_OB-fold"/>
</dbReference>
<evidence type="ECO:0000256" key="5">
    <source>
        <dbReference type="SAM" id="Phobius"/>
    </source>
</evidence>
<accession>A0A5C4MA87</accession>
<dbReference type="SUPFAM" id="SSF141322">
    <property type="entry name" value="NfeD domain-like"/>
    <property type="match status" value="1"/>
</dbReference>
<proteinExistence type="predicted"/>
<evidence type="ECO:0000256" key="4">
    <source>
        <dbReference type="ARBA" id="ARBA00023136"/>
    </source>
</evidence>
<name>A0A5C4MA87_9ACTN</name>
<dbReference type="PANTHER" id="PTHR33507">
    <property type="entry name" value="INNER MEMBRANE PROTEIN YBBJ"/>
    <property type="match status" value="1"/>
</dbReference>
<evidence type="ECO:0000259" key="6">
    <source>
        <dbReference type="Pfam" id="PF01957"/>
    </source>
</evidence>
<dbReference type="PANTHER" id="PTHR33507:SF3">
    <property type="entry name" value="INNER MEMBRANE PROTEIN YBBJ"/>
    <property type="match status" value="1"/>
</dbReference>
<keyword evidence="4 5" id="KW-0472">Membrane</keyword>
<comment type="caution">
    <text evidence="7">The sequence shown here is derived from an EMBL/GenBank/DDBJ whole genome shotgun (WGS) entry which is preliminary data.</text>
</comment>
<protein>
    <submittedName>
        <fullName evidence="7">NfeD family protein</fullName>
    </submittedName>
</protein>
<dbReference type="Gene3D" id="2.40.50.140">
    <property type="entry name" value="Nucleic acid-binding proteins"/>
    <property type="match status" value="1"/>
</dbReference>
<evidence type="ECO:0000256" key="1">
    <source>
        <dbReference type="ARBA" id="ARBA00004141"/>
    </source>
</evidence>
<dbReference type="InterPro" id="IPR052165">
    <property type="entry name" value="Membrane_assoc_protease"/>
</dbReference>
<dbReference type="Proteomes" id="UP000306740">
    <property type="component" value="Unassembled WGS sequence"/>
</dbReference>
<reference evidence="7 8" key="1">
    <citation type="submission" date="2019-05" db="EMBL/GenBank/DDBJ databases">
        <title>Mumia sp. nov., isolated from the intestinal contents of plateau pika (Ochotona curzoniae) in the Qinghai-Tibet plateau of China.</title>
        <authorList>
            <person name="Tian Z."/>
        </authorList>
    </citation>
    <scope>NUCLEOTIDE SEQUENCE [LARGE SCALE GENOMIC DNA]</scope>
    <source>
        <strain evidence="8">527</strain>
    </source>
</reference>
<keyword evidence="3 5" id="KW-1133">Transmembrane helix</keyword>
<feature type="transmembrane region" description="Helical" evidence="5">
    <location>
        <begin position="6"/>
        <end position="24"/>
    </location>
</feature>